<organism evidence="2">
    <name type="scientific">sediment metagenome</name>
    <dbReference type="NCBI Taxonomy" id="749907"/>
    <lineage>
        <taxon>unclassified sequences</taxon>
        <taxon>metagenomes</taxon>
        <taxon>ecological metagenomes</taxon>
    </lineage>
</organism>
<feature type="non-terminal residue" evidence="2">
    <location>
        <position position="1"/>
    </location>
</feature>
<evidence type="ECO:0000313" key="2">
    <source>
        <dbReference type="EMBL" id="EFK97269.1"/>
    </source>
</evidence>
<gene>
    <name evidence="2" type="ORF">LDC_0697</name>
</gene>
<reference evidence="2" key="2">
    <citation type="journal article" date="2011" name="Microb. Ecol.">
        <title>Taxonomic and Functional Metagenomic Profiling of the Microbial Community in the Anoxic Sediment of a Sub-saline Shallow Lake (Laguna de Carrizo, Central Spain).</title>
        <authorList>
            <person name="Ferrer M."/>
            <person name="Guazzaroni M.E."/>
            <person name="Richter M."/>
            <person name="Garcia-Salamanca A."/>
            <person name="Yarza P."/>
            <person name="Suarez-Suarez A."/>
            <person name="Solano J."/>
            <person name="Alcaide M."/>
            <person name="van Dillewijn P."/>
            <person name="Molina-Henares M.A."/>
            <person name="Lopez-Cortes N."/>
            <person name="Al-Ramahi Y."/>
            <person name="Guerrero C."/>
            <person name="Acosta A."/>
            <person name="de Eugenio L.I."/>
            <person name="Martinez V."/>
            <person name="Marques S."/>
            <person name="Rojo F."/>
            <person name="Santero E."/>
            <person name="Genilloud O."/>
            <person name="Perez-Perez J."/>
            <person name="Rossello-Mora R."/>
            <person name="Ramos J.L."/>
        </authorList>
    </citation>
    <scope>NUCLEOTIDE SEQUENCE</scope>
</reference>
<proteinExistence type="predicted"/>
<evidence type="ECO:0000259" key="1">
    <source>
        <dbReference type="Pfam" id="PF13276"/>
    </source>
</evidence>
<dbReference type="AlphaFoldDB" id="D9PGQ0"/>
<dbReference type="InterPro" id="IPR025948">
    <property type="entry name" value="HTH-like_dom"/>
</dbReference>
<protein>
    <submittedName>
        <fullName evidence="2">Integrase, catalytic region</fullName>
    </submittedName>
</protein>
<comment type="caution">
    <text evidence="2">The sequence shown here is derived from an EMBL/GenBank/DDBJ whole genome shotgun (WGS) entry which is preliminary data.</text>
</comment>
<sequence length="121" mass="13406">KGNAVLLEKIQEIHKESDGTYGAPRMYEELLEQKEQASLNRVARVMKQAGLQGVSRRKGVRTTWRSKDAQPAEDLVNRDFTATGPDQLWVADMAESIGRRNTSWRCGDAEEETATVGSGVA</sequence>
<accession>D9PGQ0</accession>
<reference evidence="2" key="1">
    <citation type="submission" date="2010-07" db="EMBL/GenBank/DDBJ databases">
        <authorList>
            <consortium name="CONSOLIDER consortium CSD2007-00005"/>
            <person name="Guazzaroni M.-E."/>
            <person name="Richter M."/>
            <person name="Garcia-Salamanca A."/>
            <person name="Yarza P."/>
            <person name="Ferrer M."/>
        </authorList>
    </citation>
    <scope>NUCLEOTIDE SEQUENCE</scope>
</reference>
<name>D9PGQ0_9ZZZZ</name>
<dbReference type="PANTHER" id="PTHR46889:SF4">
    <property type="entry name" value="TRANSPOSASE INSO FOR INSERTION SEQUENCE ELEMENT IS911B-RELATED"/>
    <property type="match status" value="1"/>
</dbReference>
<dbReference type="EMBL" id="ADZX01000287">
    <property type="protein sequence ID" value="EFK97269.1"/>
    <property type="molecule type" value="Genomic_DNA"/>
</dbReference>
<feature type="domain" description="HTH-like" evidence="1">
    <location>
        <begin position="6"/>
        <end position="58"/>
    </location>
</feature>
<dbReference type="Pfam" id="PF13276">
    <property type="entry name" value="HTH_21"/>
    <property type="match status" value="1"/>
</dbReference>
<dbReference type="PANTHER" id="PTHR46889">
    <property type="entry name" value="TRANSPOSASE INSF FOR INSERTION SEQUENCE IS3B-RELATED"/>
    <property type="match status" value="1"/>
</dbReference>
<dbReference type="InterPro" id="IPR050900">
    <property type="entry name" value="Transposase_IS3/IS150/IS904"/>
</dbReference>